<protein>
    <recommendedName>
        <fullName evidence="4">ADP-ribosylglycohydrolase</fullName>
    </recommendedName>
</protein>
<keyword evidence="1" id="KW-0460">Magnesium</keyword>
<evidence type="ECO:0000313" key="3">
    <source>
        <dbReference type="Proteomes" id="UP000245202"/>
    </source>
</evidence>
<name>A0A2R5EZW2_9BACL</name>
<dbReference type="Gene3D" id="1.10.4080.10">
    <property type="entry name" value="ADP-ribosylation/Crystallin J1"/>
    <property type="match status" value="1"/>
</dbReference>
<accession>A0A2R5EZW2</accession>
<comment type="caution">
    <text evidence="2">The sequence shown here is derived from an EMBL/GenBank/DDBJ whole genome shotgun (WGS) entry which is preliminary data.</text>
</comment>
<dbReference type="InterPro" id="IPR036705">
    <property type="entry name" value="Ribosyl_crysJ1_sf"/>
</dbReference>
<feature type="binding site" evidence="1">
    <location>
        <position position="264"/>
    </location>
    <ligand>
        <name>Mg(2+)</name>
        <dbReference type="ChEBI" id="CHEBI:18420"/>
        <label>1</label>
    </ligand>
</feature>
<dbReference type="RefSeq" id="WP_181376918.1">
    <property type="nucleotide sequence ID" value="NZ_BDQX01000390.1"/>
</dbReference>
<keyword evidence="3" id="KW-1185">Reference proteome</keyword>
<feature type="binding site" evidence="1">
    <location>
        <position position="266"/>
    </location>
    <ligand>
        <name>Mg(2+)</name>
        <dbReference type="ChEBI" id="CHEBI:18420"/>
        <label>1</label>
    </ligand>
</feature>
<evidence type="ECO:0000313" key="2">
    <source>
        <dbReference type="EMBL" id="GBG11189.1"/>
    </source>
</evidence>
<dbReference type="InterPro" id="IPR005502">
    <property type="entry name" value="Ribosyl_crysJ1"/>
</dbReference>
<gene>
    <name evidence="2" type="ORF">PAT3040_05978</name>
</gene>
<dbReference type="GO" id="GO:0046872">
    <property type="term" value="F:metal ion binding"/>
    <property type="evidence" value="ECO:0007669"/>
    <property type="project" value="UniProtKB-KW"/>
</dbReference>
<dbReference type="EMBL" id="BDQX01000390">
    <property type="protein sequence ID" value="GBG11189.1"/>
    <property type="molecule type" value="Genomic_DNA"/>
</dbReference>
<dbReference type="SUPFAM" id="SSF101478">
    <property type="entry name" value="ADP-ribosylglycohydrolase"/>
    <property type="match status" value="1"/>
</dbReference>
<organism evidence="2 3">
    <name type="scientific">Paenibacillus agaridevorans</name>
    <dbReference type="NCBI Taxonomy" id="171404"/>
    <lineage>
        <taxon>Bacteria</taxon>
        <taxon>Bacillati</taxon>
        <taxon>Bacillota</taxon>
        <taxon>Bacilli</taxon>
        <taxon>Bacillales</taxon>
        <taxon>Paenibacillaceae</taxon>
        <taxon>Paenibacillus</taxon>
    </lineage>
</organism>
<evidence type="ECO:0008006" key="4">
    <source>
        <dbReference type="Google" id="ProtNLM"/>
    </source>
</evidence>
<dbReference type="Proteomes" id="UP000245202">
    <property type="component" value="Unassembled WGS sequence"/>
</dbReference>
<comment type="cofactor">
    <cofactor evidence="1">
        <name>Mg(2+)</name>
        <dbReference type="ChEBI" id="CHEBI:18420"/>
    </cofactor>
    <text evidence="1">Binds 2 magnesium ions per subunit.</text>
</comment>
<reference evidence="2 3" key="1">
    <citation type="submission" date="2017-08" db="EMBL/GenBank/DDBJ databases">
        <title>Substantial Increase in Enzyme Production by Combined Drug-Resistance Mutations in Paenibacillus agaridevorans.</title>
        <authorList>
            <person name="Tanaka Y."/>
            <person name="Funane K."/>
            <person name="Hosaka T."/>
            <person name="Shiwa Y."/>
            <person name="Fujita N."/>
            <person name="Miyazaki T."/>
            <person name="Yoshikawa H."/>
            <person name="Murakami K."/>
            <person name="Kasahara K."/>
            <person name="Inaoka T."/>
            <person name="Hiraga Y."/>
            <person name="Ochi K."/>
        </authorList>
    </citation>
    <scope>NUCLEOTIDE SEQUENCE [LARGE SCALE GENOMIC DNA]</scope>
    <source>
        <strain evidence="2 3">T-3040</strain>
    </source>
</reference>
<proteinExistence type="predicted"/>
<dbReference type="Pfam" id="PF03747">
    <property type="entry name" value="ADP_ribosyl_GH"/>
    <property type="match status" value="1"/>
</dbReference>
<sequence length="493" mass="55396">MGKNIGGTLGAPFEFKRQKNNVAFYTQQLNGNPLPNDDLDLQLLWLIAMEEQGVRVDARLLGEYWMLYVTPYWSEYGNAKINMKSGLMPPLCGTENNPFKNSCGAYIRSEIWACIAPGCPDRAAYYAYEDAIVDHGDGEGVYAEVFCAALESAAFVESDVRTLIEIGLSYIPSDCGVARAVRHVIGCYDSGQTWEEAREELLIHFRGWMYSWSDISTEDEAKGYREGPLGWDVPANIGITVLGLIYGEGDFAKSICTAVNCGEDTDCTAATIGAIFGIIEGFEAIPEGWIEPIGDKIVTACLNLGELGSYGSQLPRDIYELTTRVEKLARRVIAEFDLPLLFVEDTPEDSTVETKANLLAKPNFLDVYRYSSGPVYRFDFYNIHVDYSDGPSIQAGIRKKLIFTVENTYKISEIMNVRWYTPERCHVFPSRQTRVFISHPWYEGWRKQLYFEIELELVEQNINRFVVEFTLEGRHTVMLVPVVLVNGGGDALS</sequence>
<dbReference type="AlphaFoldDB" id="A0A2R5EZW2"/>
<evidence type="ECO:0000256" key="1">
    <source>
        <dbReference type="PIRSR" id="PIRSR605502-1"/>
    </source>
</evidence>
<keyword evidence="1" id="KW-0479">Metal-binding</keyword>